<reference evidence="2" key="1">
    <citation type="submission" date="2020-07" db="EMBL/GenBank/DDBJ databases">
        <title>Huge and variable diversity of episymbiotic CPR bacteria and DPANN archaea in groundwater ecosystems.</title>
        <authorList>
            <person name="He C.Y."/>
            <person name="Keren R."/>
            <person name="Whittaker M."/>
            <person name="Farag I.F."/>
            <person name="Doudna J."/>
            <person name="Cate J.H.D."/>
            <person name="Banfield J.F."/>
        </authorList>
    </citation>
    <scope>NUCLEOTIDE SEQUENCE</scope>
    <source>
        <strain evidence="2">NC_groundwater_580_Pr5_B-0.1um_64_19</strain>
    </source>
</reference>
<sequence>MRKTGVLFLAAVVLAFVPTLFAQNHGEVGVFVDYTRLSPIETNNTGVGARVGFNVHKHVQLEAEMGYEFTQTFIEECTGCPLPAPIPEKSDLRILHALFGPKFQTGGDDAKARFFVTVKGGFTRIGISDRPVTFGNFFTSVEGLRANNVNGTLYPGVGAEFYLGPVGLRFDVGDEMIFFDSGRSDNLRITAGPHFRF</sequence>
<dbReference type="InterPro" id="IPR011250">
    <property type="entry name" value="OMP/PagP_B-barrel"/>
</dbReference>
<evidence type="ECO:0008006" key="4">
    <source>
        <dbReference type="Google" id="ProtNLM"/>
    </source>
</evidence>
<evidence type="ECO:0000256" key="1">
    <source>
        <dbReference type="SAM" id="SignalP"/>
    </source>
</evidence>
<dbReference type="Proteomes" id="UP000779809">
    <property type="component" value="Unassembled WGS sequence"/>
</dbReference>
<gene>
    <name evidence="2" type="ORF">HYX28_00470</name>
</gene>
<name>A0A932ENC2_9BACT</name>
<feature type="signal peptide" evidence="1">
    <location>
        <begin position="1"/>
        <end position="22"/>
    </location>
</feature>
<dbReference type="Gene3D" id="2.40.160.20">
    <property type="match status" value="1"/>
</dbReference>
<organism evidence="2 3">
    <name type="scientific">Candidatus Korobacter versatilis</name>
    <dbReference type="NCBI Taxonomy" id="658062"/>
    <lineage>
        <taxon>Bacteria</taxon>
        <taxon>Pseudomonadati</taxon>
        <taxon>Acidobacteriota</taxon>
        <taxon>Terriglobia</taxon>
        <taxon>Terriglobales</taxon>
        <taxon>Candidatus Korobacteraceae</taxon>
        <taxon>Candidatus Korobacter</taxon>
    </lineage>
</organism>
<comment type="caution">
    <text evidence="2">The sequence shown here is derived from an EMBL/GenBank/DDBJ whole genome shotgun (WGS) entry which is preliminary data.</text>
</comment>
<dbReference type="SUPFAM" id="SSF56925">
    <property type="entry name" value="OMPA-like"/>
    <property type="match status" value="1"/>
</dbReference>
<evidence type="ECO:0000313" key="2">
    <source>
        <dbReference type="EMBL" id="MBI2677234.1"/>
    </source>
</evidence>
<protein>
    <recommendedName>
        <fullName evidence="4">Outer membrane protein beta-barrel domain-containing protein</fullName>
    </recommendedName>
</protein>
<proteinExistence type="predicted"/>
<accession>A0A932ENC2</accession>
<dbReference type="AlphaFoldDB" id="A0A932ENC2"/>
<feature type="chain" id="PRO_5036720611" description="Outer membrane protein beta-barrel domain-containing protein" evidence="1">
    <location>
        <begin position="23"/>
        <end position="197"/>
    </location>
</feature>
<evidence type="ECO:0000313" key="3">
    <source>
        <dbReference type="Proteomes" id="UP000779809"/>
    </source>
</evidence>
<keyword evidence="1" id="KW-0732">Signal</keyword>
<dbReference type="EMBL" id="JACPNR010000002">
    <property type="protein sequence ID" value="MBI2677234.1"/>
    <property type="molecule type" value="Genomic_DNA"/>
</dbReference>